<keyword evidence="1" id="KW-0812">Transmembrane</keyword>
<evidence type="ECO:0000313" key="2">
    <source>
        <dbReference type="EMBL" id="GMH30912.1"/>
    </source>
</evidence>
<feature type="transmembrane region" description="Helical" evidence="1">
    <location>
        <begin position="125"/>
        <end position="147"/>
    </location>
</feature>
<keyword evidence="3" id="KW-1185">Reference proteome</keyword>
<organism evidence="2 3">
    <name type="scientific">Nepenthes gracilis</name>
    <name type="common">Slender pitcher plant</name>
    <dbReference type="NCBI Taxonomy" id="150966"/>
    <lineage>
        <taxon>Eukaryota</taxon>
        <taxon>Viridiplantae</taxon>
        <taxon>Streptophyta</taxon>
        <taxon>Embryophyta</taxon>
        <taxon>Tracheophyta</taxon>
        <taxon>Spermatophyta</taxon>
        <taxon>Magnoliopsida</taxon>
        <taxon>eudicotyledons</taxon>
        <taxon>Gunneridae</taxon>
        <taxon>Pentapetalae</taxon>
        <taxon>Caryophyllales</taxon>
        <taxon>Nepenthaceae</taxon>
        <taxon>Nepenthes</taxon>
    </lineage>
</organism>
<keyword evidence="1" id="KW-0472">Membrane</keyword>
<accession>A0AAD3Y609</accession>
<protein>
    <recommendedName>
        <fullName evidence="4">Transmembrane protein</fullName>
    </recommendedName>
</protein>
<evidence type="ECO:0000313" key="3">
    <source>
        <dbReference type="Proteomes" id="UP001279734"/>
    </source>
</evidence>
<evidence type="ECO:0008006" key="4">
    <source>
        <dbReference type="Google" id="ProtNLM"/>
    </source>
</evidence>
<comment type="caution">
    <text evidence="2">The sequence shown here is derived from an EMBL/GenBank/DDBJ whole genome shotgun (WGS) entry which is preliminary data.</text>
</comment>
<sequence>MKNSKQCDEVGGGISEEHFQRSKIHLMSPNYDAHATFNHVNVGGSNAGSTMTIDRGGRDTKEPLDLDRCCINIYISNNIQGVTNSVVVGSDVKMVECSVGFSLEGVMSGGGNKKRSNGDAFFTKWGFKGILLFACISFPLIVSLILAF</sequence>
<gene>
    <name evidence="2" type="ORF">Nepgr_032755</name>
</gene>
<keyword evidence="1" id="KW-1133">Transmembrane helix</keyword>
<dbReference type="Proteomes" id="UP001279734">
    <property type="component" value="Unassembled WGS sequence"/>
</dbReference>
<evidence type="ECO:0000256" key="1">
    <source>
        <dbReference type="SAM" id="Phobius"/>
    </source>
</evidence>
<reference evidence="2" key="1">
    <citation type="submission" date="2023-05" db="EMBL/GenBank/DDBJ databases">
        <title>Nepenthes gracilis genome sequencing.</title>
        <authorList>
            <person name="Fukushima K."/>
        </authorList>
    </citation>
    <scope>NUCLEOTIDE SEQUENCE</scope>
    <source>
        <strain evidence="2">SING2019-196</strain>
    </source>
</reference>
<dbReference type="AlphaFoldDB" id="A0AAD3Y609"/>
<dbReference type="EMBL" id="BSYO01000039">
    <property type="protein sequence ID" value="GMH30912.1"/>
    <property type="molecule type" value="Genomic_DNA"/>
</dbReference>
<name>A0AAD3Y609_NEPGR</name>
<proteinExistence type="predicted"/>